<dbReference type="AlphaFoldDB" id="A0AAV4FCW1"/>
<evidence type="ECO:0000256" key="8">
    <source>
        <dbReference type="ARBA" id="ARBA00023065"/>
    </source>
</evidence>
<evidence type="ECO:0000256" key="9">
    <source>
        <dbReference type="ARBA" id="ARBA00023136"/>
    </source>
</evidence>
<evidence type="ECO:0000313" key="14">
    <source>
        <dbReference type="Proteomes" id="UP000762676"/>
    </source>
</evidence>
<protein>
    <submittedName>
        <fullName evidence="13">Sodium-coupled monocarboxylate transporter 1</fullName>
    </submittedName>
</protein>
<feature type="transmembrane region" description="Helical" evidence="12">
    <location>
        <begin position="131"/>
        <end position="155"/>
    </location>
</feature>
<dbReference type="GO" id="GO:0006814">
    <property type="term" value="P:sodium ion transport"/>
    <property type="evidence" value="ECO:0007669"/>
    <property type="project" value="UniProtKB-KW"/>
</dbReference>
<organism evidence="13 14">
    <name type="scientific">Elysia marginata</name>
    <dbReference type="NCBI Taxonomy" id="1093978"/>
    <lineage>
        <taxon>Eukaryota</taxon>
        <taxon>Metazoa</taxon>
        <taxon>Spiralia</taxon>
        <taxon>Lophotrochozoa</taxon>
        <taxon>Mollusca</taxon>
        <taxon>Gastropoda</taxon>
        <taxon>Heterobranchia</taxon>
        <taxon>Euthyneura</taxon>
        <taxon>Panpulmonata</taxon>
        <taxon>Sacoglossa</taxon>
        <taxon>Placobranchoidea</taxon>
        <taxon>Plakobranchidae</taxon>
        <taxon>Elysia</taxon>
    </lineage>
</organism>
<dbReference type="Pfam" id="PF00474">
    <property type="entry name" value="SSF"/>
    <property type="match status" value="1"/>
</dbReference>
<keyword evidence="6 12" id="KW-1133">Transmembrane helix</keyword>
<dbReference type="PROSITE" id="PS50283">
    <property type="entry name" value="NA_SOLUT_SYMP_3"/>
    <property type="match status" value="1"/>
</dbReference>
<evidence type="ECO:0000256" key="5">
    <source>
        <dbReference type="ARBA" id="ARBA00022692"/>
    </source>
</evidence>
<dbReference type="NCBIfam" id="TIGR00813">
    <property type="entry name" value="sss"/>
    <property type="match status" value="1"/>
</dbReference>
<keyword evidence="8" id="KW-0406">Ion transport</keyword>
<evidence type="ECO:0000256" key="4">
    <source>
        <dbReference type="ARBA" id="ARBA00022475"/>
    </source>
</evidence>
<sequence>MDKTEGKVYFGAIDYVVLGIMLTLSMAVGLYFAFYGKGQRTKEEYLLGGRRMSALPVCLSLFATFQSAISLLGLPTEAYSYGTMYIYTAIGISLSSLFAVVSVVPLLYPLRLTNVFQYLALRYKSNFLTKFGVTIEIVIHLSYMTMALVSPALALETTAGIPLWLSVVVIGGIGTFYTTIGGIKSVIWTDAIQTFFMFIGIFTVLIKGCIDAGGFTNVWSVSRETGRIILNDISIDPRVRHTVWNLSFCYAFFSYSSHFSQSSVQRIISTRSIQDAKRVHLFKVPITVLYFASLLMTGLVISAYFHITRCDPLAAGYISNTNQVMPYFVLITLSFLPGFAGLYISSIFSGALSTLSSGINSLAANTVDIFLMRFLHGKSEFVITSTVKLVVCFYGFAAVCLAYLAKDFQGPVSQINYTILAPSVGAQLGLFLLGAIFPQANSIGAVVGCCSGFAISLWQTLGASKFGHPTKPLPRAPADRCFAENTTALPTSVNRSTFLTSTEYSLINDALTTDDIKFTGTVNDNKGFFFYDLSYVWTPVIGLFVTVGIGLIISVIANSVMSTKHRPKAKYIFPFCRWFWYSGRDTVATDIDMESISGEIK</sequence>
<dbReference type="GO" id="GO:0005886">
    <property type="term" value="C:plasma membrane"/>
    <property type="evidence" value="ECO:0007669"/>
    <property type="project" value="UniProtKB-SubCell"/>
</dbReference>
<dbReference type="InterPro" id="IPR038377">
    <property type="entry name" value="Na/Glc_symporter_sf"/>
</dbReference>
<comment type="caution">
    <text evidence="13">The sequence shown here is derived from an EMBL/GenBank/DDBJ whole genome shotgun (WGS) entry which is preliminary data.</text>
</comment>
<dbReference type="InterPro" id="IPR001734">
    <property type="entry name" value="Na/solute_symporter"/>
</dbReference>
<proteinExistence type="inferred from homology"/>
<feature type="transmembrane region" description="Helical" evidence="12">
    <location>
        <begin position="535"/>
        <end position="560"/>
    </location>
</feature>
<feature type="transmembrane region" description="Helical" evidence="12">
    <location>
        <begin position="417"/>
        <end position="436"/>
    </location>
</feature>
<dbReference type="PANTHER" id="PTHR42985">
    <property type="entry name" value="SODIUM-COUPLED MONOCARBOXYLATE TRANSPORTER"/>
    <property type="match status" value="1"/>
</dbReference>
<comment type="subcellular location">
    <subcellularLocation>
        <location evidence="1">Cell membrane</location>
        <topology evidence="1">Multi-pass membrane protein</topology>
    </subcellularLocation>
</comment>
<name>A0AAV4FCW1_9GAST</name>
<feature type="transmembrane region" description="Helical" evidence="12">
    <location>
        <begin position="54"/>
        <end position="74"/>
    </location>
</feature>
<gene>
    <name evidence="13" type="ORF">ElyMa_000345200</name>
</gene>
<keyword evidence="3" id="KW-0813">Transport</keyword>
<evidence type="ECO:0000256" key="7">
    <source>
        <dbReference type="ARBA" id="ARBA00023053"/>
    </source>
</evidence>
<keyword evidence="4" id="KW-1003">Cell membrane</keyword>
<feature type="transmembrane region" description="Helical" evidence="12">
    <location>
        <begin position="327"/>
        <end position="352"/>
    </location>
</feature>
<evidence type="ECO:0000256" key="2">
    <source>
        <dbReference type="ARBA" id="ARBA00006434"/>
    </source>
</evidence>
<feature type="transmembrane region" description="Helical" evidence="12">
    <location>
        <begin position="195"/>
        <end position="222"/>
    </location>
</feature>
<keyword evidence="5 12" id="KW-0812">Transmembrane</keyword>
<dbReference type="PANTHER" id="PTHR42985:SF40">
    <property type="entry name" value="LD47995P-RELATED"/>
    <property type="match status" value="1"/>
</dbReference>
<keyword evidence="9 12" id="KW-0472">Membrane</keyword>
<dbReference type="Gene3D" id="1.20.1730.10">
    <property type="entry name" value="Sodium/glucose cotransporter"/>
    <property type="match status" value="1"/>
</dbReference>
<reference evidence="13 14" key="1">
    <citation type="journal article" date="2021" name="Elife">
        <title>Chloroplast acquisition without the gene transfer in kleptoplastic sea slugs, Plakobranchus ocellatus.</title>
        <authorList>
            <person name="Maeda T."/>
            <person name="Takahashi S."/>
            <person name="Yoshida T."/>
            <person name="Shimamura S."/>
            <person name="Takaki Y."/>
            <person name="Nagai Y."/>
            <person name="Toyoda A."/>
            <person name="Suzuki Y."/>
            <person name="Arimoto A."/>
            <person name="Ishii H."/>
            <person name="Satoh N."/>
            <person name="Nishiyama T."/>
            <person name="Hasebe M."/>
            <person name="Maruyama T."/>
            <person name="Minagawa J."/>
            <person name="Obokata J."/>
            <person name="Shigenobu S."/>
        </authorList>
    </citation>
    <scope>NUCLEOTIDE SEQUENCE [LARGE SCALE GENOMIC DNA]</scope>
</reference>
<dbReference type="InterPro" id="IPR051163">
    <property type="entry name" value="Sodium:Solute_Symporter_SSF"/>
</dbReference>
<feature type="transmembrane region" description="Helical" evidence="12">
    <location>
        <begin position="12"/>
        <end position="34"/>
    </location>
</feature>
<keyword evidence="14" id="KW-1185">Reference proteome</keyword>
<accession>A0AAV4FCW1</accession>
<dbReference type="EMBL" id="BMAT01000687">
    <property type="protein sequence ID" value="GFR71128.1"/>
    <property type="molecule type" value="Genomic_DNA"/>
</dbReference>
<feature type="transmembrane region" description="Helical" evidence="12">
    <location>
        <begin position="381"/>
        <end position="405"/>
    </location>
</feature>
<evidence type="ECO:0000256" key="11">
    <source>
        <dbReference type="RuleBase" id="RU362091"/>
    </source>
</evidence>
<evidence type="ECO:0000256" key="3">
    <source>
        <dbReference type="ARBA" id="ARBA00022448"/>
    </source>
</evidence>
<keyword evidence="10" id="KW-0739">Sodium transport</keyword>
<comment type="similarity">
    <text evidence="2 11">Belongs to the sodium:solute symporter (SSF) (TC 2.A.21) family.</text>
</comment>
<evidence type="ECO:0000313" key="13">
    <source>
        <dbReference type="EMBL" id="GFR71128.1"/>
    </source>
</evidence>
<feature type="transmembrane region" description="Helical" evidence="12">
    <location>
        <begin position="86"/>
        <end position="110"/>
    </location>
</feature>
<keyword evidence="7" id="KW-0915">Sodium</keyword>
<feature type="transmembrane region" description="Helical" evidence="12">
    <location>
        <begin position="161"/>
        <end position="183"/>
    </location>
</feature>
<dbReference type="Proteomes" id="UP000762676">
    <property type="component" value="Unassembled WGS sequence"/>
</dbReference>
<evidence type="ECO:0000256" key="1">
    <source>
        <dbReference type="ARBA" id="ARBA00004651"/>
    </source>
</evidence>
<evidence type="ECO:0000256" key="12">
    <source>
        <dbReference type="SAM" id="Phobius"/>
    </source>
</evidence>
<evidence type="ECO:0000256" key="6">
    <source>
        <dbReference type="ARBA" id="ARBA00022989"/>
    </source>
</evidence>
<dbReference type="GO" id="GO:0015293">
    <property type="term" value="F:symporter activity"/>
    <property type="evidence" value="ECO:0007669"/>
    <property type="project" value="TreeGrafter"/>
</dbReference>
<evidence type="ECO:0000256" key="10">
    <source>
        <dbReference type="ARBA" id="ARBA00023201"/>
    </source>
</evidence>
<feature type="transmembrane region" description="Helical" evidence="12">
    <location>
        <begin position="281"/>
        <end position="307"/>
    </location>
</feature>